<feature type="region of interest" description="Disordered" evidence="3">
    <location>
        <begin position="810"/>
        <end position="831"/>
    </location>
</feature>
<dbReference type="Proteomes" id="UP001164743">
    <property type="component" value="Chromosome 1A"/>
</dbReference>
<dbReference type="Gene3D" id="3.30.420.10">
    <property type="entry name" value="Ribonuclease H-like superfamily/Ribonuclease H"/>
    <property type="match status" value="1"/>
</dbReference>
<feature type="region of interest" description="Disordered" evidence="3">
    <location>
        <begin position="865"/>
        <end position="984"/>
    </location>
</feature>
<dbReference type="SUPFAM" id="SSF53098">
    <property type="entry name" value="Ribonuclease H-like"/>
    <property type="match status" value="1"/>
</dbReference>
<evidence type="ECO:0000256" key="1">
    <source>
        <dbReference type="ARBA" id="ARBA00022722"/>
    </source>
</evidence>
<feature type="compositionally biased region" description="Pro residues" evidence="3">
    <location>
        <begin position="599"/>
        <end position="611"/>
    </location>
</feature>
<evidence type="ECO:0000259" key="4">
    <source>
        <dbReference type="Pfam" id="PF01612"/>
    </source>
</evidence>
<accession>A0ABY7C7I5</accession>
<dbReference type="InterPro" id="IPR002562">
    <property type="entry name" value="3'-5'_exonuclease_dom"/>
</dbReference>
<sequence>MALLSTRLGGCSPPARLPCLLVLRRNALAPAGYNKRLPPKLAALPTPRVPRRSYPPLAVPMEIPSRPASERASSPTRKPPRPMLSVRRRSASLDSSDPSDPSSPKSSRYSCAGTTAVDVPTRQPSATEHPLRHELPGSSTSDGGKPKKTSYAWRKTLYEYFKSDDEGILTSDDEHWLGSNKPYAAKQEPPSGKTRLPKELTPPVADTEASPDSDFEDRSDDQPSPPPSPHLTPSSPIRPSPASPKFTPSDFPALSANPRPVSVSDSLACQLPDGPWKNPTRKPSATQFPALNSPARPPPSHPATRFICSFSSAVGRAAHQPDPSAALAQEKAAKIAEAVWREETLKATLPAFELDDPACGPQKIIQCPSDQHPISELPQLIKTLCTDGISLPCGRAELEGGPYVAVAFDMEWTISRTRGHENRTAVLQLASRSQVLIVQISREPGWRTQGIIPPSLLDFLVNPQIVKIGVGIRNDGLKLIRDHKLGPKPFLNSFLELSRLVRALGQPDCASGYSRLISLQQIVADHLKLYLPKPDTRTSDWTKPLSDTQIHYAASDVMATIRVAMHLFKLFEGRIRRTDSGLMILQYIESLEPTYDRSAPPPQAPKPPTPVGPYSSVAQPPPKPRVLVLTHPKDAPKPKAAAAALPKAKWPGPAPIKRKQWRTLVPAQGPQSVEVKKKWVVQAPTFLAPALVGLKTRVSPAVLKSWQLWYHEGHAINQCAKLLEVSSVTFATNLGKMLVHLKLNDLSLDEYYERWIRARRADPQAFQELGASIKRLCDDEDVKETTMTDCAGCNGADLAAPAVDQISPDAVQTQERPESPGNRADQPDLTGEQIISRDVDQAEEPLERNEGPDDQGLEDLPAAQERSESLGTRGDQAASADEQRCRDGDQAQERSERKEGLDDQGLEASPAAAEAGLPNVSGPQTPPAPSSSEQAVDGGPAGVEPPPSAANTPAEQASPAGKNTSLVGASLEPGENVQDGGQPATSWFEESEKLVAGHVPPASDATDGSGKAAAPDGGACAGAEKKGEAQMKTMNFAIDDGPFLALPAEHSAFDAAQRARVRAFNAAKAQLIDAFVSGFGLPKRLRTSPNYFQFR</sequence>
<dbReference type="PANTHER" id="PTHR13620:SF104">
    <property type="entry name" value="EXONUCLEASE 3'-5' DOMAIN-CONTAINING PROTEIN 2"/>
    <property type="match status" value="1"/>
</dbReference>
<feature type="region of interest" description="Disordered" evidence="3">
    <location>
        <begin position="839"/>
        <end position="858"/>
    </location>
</feature>
<protein>
    <recommendedName>
        <fullName evidence="4">3'-5' exonuclease domain-containing protein</fullName>
    </recommendedName>
</protein>
<proteinExistence type="predicted"/>
<feature type="compositionally biased region" description="Basic and acidic residues" evidence="3">
    <location>
        <begin position="881"/>
        <end position="901"/>
    </location>
</feature>
<evidence type="ECO:0000313" key="6">
    <source>
        <dbReference type="Proteomes" id="UP001164743"/>
    </source>
</evidence>
<keyword evidence="1" id="KW-0540">Nuclease</keyword>
<feature type="region of interest" description="Disordered" evidence="3">
    <location>
        <begin position="595"/>
        <end position="625"/>
    </location>
</feature>
<dbReference type="InterPro" id="IPR051132">
    <property type="entry name" value="3-5_Exonuclease_domain"/>
</dbReference>
<feature type="region of interest" description="Disordered" evidence="3">
    <location>
        <begin position="998"/>
        <end position="1025"/>
    </location>
</feature>
<feature type="compositionally biased region" description="Basic and acidic residues" evidence="3">
    <location>
        <begin position="839"/>
        <end position="851"/>
    </location>
</feature>
<dbReference type="GeneID" id="77806394"/>
<feature type="compositionally biased region" description="Low complexity" evidence="3">
    <location>
        <begin position="1010"/>
        <end position="1022"/>
    </location>
</feature>
<keyword evidence="6" id="KW-1185">Reference proteome</keyword>
<feature type="compositionally biased region" description="Low complexity" evidence="3">
    <location>
        <begin position="92"/>
        <end position="110"/>
    </location>
</feature>
<dbReference type="PANTHER" id="PTHR13620">
    <property type="entry name" value="3-5 EXONUCLEASE"/>
    <property type="match status" value="1"/>
</dbReference>
<feature type="compositionally biased region" description="Polar residues" evidence="3">
    <location>
        <begin position="949"/>
        <end position="967"/>
    </location>
</feature>
<dbReference type="CDD" id="cd06141">
    <property type="entry name" value="WRN_exo"/>
    <property type="match status" value="1"/>
</dbReference>
<gene>
    <name evidence="5" type="ORF">PtA15_1A469</name>
</gene>
<name>A0ABY7C7I5_9BASI</name>
<dbReference type="EMBL" id="CP110421">
    <property type="protein sequence ID" value="WAQ81130.1"/>
    <property type="molecule type" value="Genomic_DNA"/>
</dbReference>
<dbReference type="InterPro" id="IPR036397">
    <property type="entry name" value="RNaseH_sf"/>
</dbReference>
<feature type="region of interest" description="Disordered" evidence="3">
    <location>
        <begin position="36"/>
        <end position="148"/>
    </location>
</feature>
<dbReference type="RefSeq" id="XP_053016685.1">
    <property type="nucleotide sequence ID" value="XM_053165499.1"/>
</dbReference>
<feature type="compositionally biased region" description="Acidic residues" evidence="3">
    <location>
        <begin position="209"/>
        <end position="219"/>
    </location>
</feature>
<reference evidence="5" key="1">
    <citation type="submission" date="2022-10" db="EMBL/GenBank/DDBJ databases">
        <title>Puccinia triticina Genome sequencing and assembly.</title>
        <authorList>
            <person name="Li C."/>
        </authorList>
    </citation>
    <scope>NUCLEOTIDE SEQUENCE</scope>
    <source>
        <strain evidence="5">Pt15</strain>
    </source>
</reference>
<evidence type="ECO:0000313" key="5">
    <source>
        <dbReference type="EMBL" id="WAQ81130.1"/>
    </source>
</evidence>
<dbReference type="Pfam" id="PF01612">
    <property type="entry name" value="DNA_pol_A_exo1"/>
    <property type="match status" value="1"/>
</dbReference>
<feature type="domain" description="3'-5' exonuclease" evidence="4">
    <location>
        <begin position="405"/>
        <end position="568"/>
    </location>
</feature>
<organism evidence="5 6">
    <name type="scientific">Puccinia triticina</name>
    <dbReference type="NCBI Taxonomy" id="208348"/>
    <lineage>
        <taxon>Eukaryota</taxon>
        <taxon>Fungi</taxon>
        <taxon>Dikarya</taxon>
        <taxon>Basidiomycota</taxon>
        <taxon>Pucciniomycotina</taxon>
        <taxon>Pucciniomycetes</taxon>
        <taxon>Pucciniales</taxon>
        <taxon>Pucciniaceae</taxon>
        <taxon>Puccinia</taxon>
    </lineage>
</organism>
<evidence type="ECO:0000256" key="2">
    <source>
        <dbReference type="ARBA" id="ARBA00022801"/>
    </source>
</evidence>
<feature type="region of interest" description="Disordered" evidence="3">
    <location>
        <begin position="169"/>
        <end position="303"/>
    </location>
</feature>
<feature type="compositionally biased region" description="Low complexity" evidence="3">
    <location>
        <begin position="64"/>
        <end position="75"/>
    </location>
</feature>
<evidence type="ECO:0000256" key="3">
    <source>
        <dbReference type="SAM" id="MobiDB-lite"/>
    </source>
</evidence>
<feature type="compositionally biased region" description="Pro residues" evidence="3">
    <location>
        <begin position="223"/>
        <end position="242"/>
    </location>
</feature>
<feature type="compositionally biased region" description="Polar residues" evidence="3">
    <location>
        <begin position="281"/>
        <end position="290"/>
    </location>
</feature>
<dbReference type="InterPro" id="IPR012337">
    <property type="entry name" value="RNaseH-like_sf"/>
</dbReference>
<keyword evidence="2" id="KW-0378">Hydrolase</keyword>